<dbReference type="InParanoid" id="A0A2H3CT73"/>
<evidence type="ECO:0000313" key="1">
    <source>
        <dbReference type="EMBL" id="PBK81638.1"/>
    </source>
</evidence>
<gene>
    <name evidence="1" type="ORF">ARMGADRAFT_1039216</name>
</gene>
<organism evidence="1 2">
    <name type="scientific">Armillaria gallica</name>
    <name type="common">Bulbous honey fungus</name>
    <name type="synonym">Armillaria bulbosa</name>
    <dbReference type="NCBI Taxonomy" id="47427"/>
    <lineage>
        <taxon>Eukaryota</taxon>
        <taxon>Fungi</taxon>
        <taxon>Dikarya</taxon>
        <taxon>Basidiomycota</taxon>
        <taxon>Agaricomycotina</taxon>
        <taxon>Agaricomycetes</taxon>
        <taxon>Agaricomycetidae</taxon>
        <taxon>Agaricales</taxon>
        <taxon>Marasmiineae</taxon>
        <taxon>Physalacriaceae</taxon>
        <taxon>Armillaria</taxon>
    </lineage>
</organism>
<dbReference type="AlphaFoldDB" id="A0A2H3CT73"/>
<proteinExistence type="predicted"/>
<evidence type="ECO:0000313" key="2">
    <source>
        <dbReference type="Proteomes" id="UP000217790"/>
    </source>
</evidence>
<sequence>MNVFPAGLHVSFFNSIGGLVTGVVRSTSRYTKGTLIVVIIKRDNGGTMTLPRKGRVSLQIELIGSHKAIVPVTPSSIDSPADSNCGLQIFKFQSFKVYTVSEMETMLVMVNRRTSSVHSSATHYTDKNLACVQPPRPFLLASQFL</sequence>
<protein>
    <submittedName>
        <fullName evidence="1">Uncharacterized protein</fullName>
    </submittedName>
</protein>
<dbReference type="Proteomes" id="UP000217790">
    <property type="component" value="Unassembled WGS sequence"/>
</dbReference>
<reference evidence="2" key="1">
    <citation type="journal article" date="2017" name="Nat. Ecol. Evol.">
        <title>Genome expansion and lineage-specific genetic innovations in the forest pathogenic fungi Armillaria.</title>
        <authorList>
            <person name="Sipos G."/>
            <person name="Prasanna A.N."/>
            <person name="Walter M.C."/>
            <person name="O'Connor E."/>
            <person name="Balint B."/>
            <person name="Krizsan K."/>
            <person name="Kiss B."/>
            <person name="Hess J."/>
            <person name="Varga T."/>
            <person name="Slot J."/>
            <person name="Riley R."/>
            <person name="Boka B."/>
            <person name="Rigling D."/>
            <person name="Barry K."/>
            <person name="Lee J."/>
            <person name="Mihaltcheva S."/>
            <person name="LaButti K."/>
            <person name="Lipzen A."/>
            <person name="Waldron R."/>
            <person name="Moloney N.M."/>
            <person name="Sperisen C."/>
            <person name="Kredics L."/>
            <person name="Vagvoelgyi C."/>
            <person name="Patrignani A."/>
            <person name="Fitzpatrick D."/>
            <person name="Nagy I."/>
            <person name="Doyle S."/>
            <person name="Anderson J.B."/>
            <person name="Grigoriev I.V."/>
            <person name="Gueldener U."/>
            <person name="Muensterkoetter M."/>
            <person name="Nagy L.G."/>
        </authorList>
    </citation>
    <scope>NUCLEOTIDE SEQUENCE [LARGE SCALE GENOMIC DNA]</scope>
    <source>
        <strain evidence="2">Ar21-2</strain>
    </source>
</reference>
<keyword evidence="2" id="KW-1185">Reference proteome</keyword>
<accession>A0A2H3CT73</accession>
<name>A0A2H3CT73_ARMGA</name>
<dbReference type="OrthoDB" id="3237761at2759"/>
<dbReference type="EMBL" id="KZ293727">
    <property type="protein sequence ID" value="PBK81638.1"/>
    <property type="molecule type" value="Genomic_DNA"/>
</dbReference>